<evidence type="ECO:0000313" key="2">
    <source>
        <dbReference type="EMBL" id="RZT87469.1"/>
    </source>
</evidence>
<protein>
    <submittedName>
        <fullName evidence="2">SPP1 Gp6-like portal protein</fullName>
    </submittedName>
</protein>
<dbReference type="InterPro" id="IPR021145">
    <property type="entry name" value="Portal_protein_SPP1_Gp6-like"/>
</dbReference>
<evidence type="ECO:0000313" key="3">
    <source>
        <dbReference type="Proteomes" id="UP000291591"/>
    </source>
</evidence>
<comment type="caution">
    <text evidence="2">The sequence shown here is derived from an EMBL/GenBank/DDBJ whole genome shotgun (WGS) entry which is preliminary data.</text>
</comment>
<evidence type="ECO:0000256" key="1">
    <source>
        <dbReference type="SAM" id="MobiDB-lite"/>
    </source>
</evidence>
<reference evidence="2 3" key="1">
    <citation type="submission" date="2019-02" db="EMBL/GenBank/DDBJ databases">
        <title>Sequencing the genomes of 1000 actinobacteria strains.</title>
        <authorList>
            <person name="Klenk H.-P."/>
        </authorList>
    </citation>
    <scope>NUCLEOTIDE SEQUENCE [LARGE SCALE GENOMIC DNA]</scope>
    <source>
        <strain evidence="2 3">DSM 45779</strain>
    </source>
</reference>
<dbReference type="Pfam" id="PF05133">
    <property type="entry name" value="SPP1_portal"/>
    <property type="match status" value="1"/>
</dbReference>
<dbReference type="EMBL" id="SHKL01000001">
    <property type="protein sequence ID" value="RZT87469.1"/>
    <property type="molecule type" value="Genomic_DNA"/>
</dbReference>
<sequence length="522" mass="58154">MDEAQARDRLDIGLARISAKQPGYERRTAYYKGNQDLPYAPEGVNAEYLKLREQAVANWLALAMDTPIQRLRAEGFRTGRDDEADVATWNEVWQPNKLDSRQRIPYTDAFLHGRGLMSVWPNQKARKSPLIRPENGKRVHLEPDPDDPWTTLWSCKTYTVDDRPPSRLILPAGVDGQTSRQVGVVYDDESWFRFERGGMSGSITPGAWSLVKAGANPLEDNPFVAFDNRQDADGEPTSALEQLMPQQDAINTIRFQTLLAMQFSAYRQRVFTGYDPVLRDEHGAIVPQRAEDGTVLLDANGQPLPIVTSPGRVGVDRALVFPGADTKVFDMPESNLSNYISVLTEFLTDLFATGQVPPQYLLNRMSNLSSDTLTAAESTLQSLISDLKRWNGESVEQVMRLANRARGEQFEDLASEVIWAETETKQFAVLVDGIVKLVSGAEFPVQAGYELLPGATPQKVERWLKLREDEQRKKLEDAQAQAATDPILQAADRFRATPEPPAATDSVTLPPQATQTRPTTAA</sequence>
<dbReference type="Proteomes" id="UP000291591">
    <property type="component" value="Unassembled WGS sequence"/>
</dbReference>
<gene>
    <name evidence="2" type="ORF">EV383_4394</name>
</gene>
<keyword evidence="3" id="KW-1185">Reference proteome</keyword>
<dbReference type="RefSeq" id="WP_165438444.1">
    <property type="nucleotide sequence ID" value="NZ_SHKL01000001.1"/>
</dbReference>
<accession>A0A4Q7V4D8</accession>
<dbReference type="AlphaFoldDB" id="A0A4Q7V4D8"/>
<feature type="region of interest" description="Disordered" evidence="1">
    <location>
        <begin position="473"/>
        <end position="522"/>
    </location>
</feature>
<feature type="compositionally biased region" description="Low complexity" evidence="1">
    <location>
        <begin position="508"/>
        <end position="522"/>
    </location>
</feature>
<proteinExistence type="predicted"/>
<organism evidence="2 3">
    <name type="scientific">Pseudonocardia sediminis</name>
    <dbReference type="NCBI Taxonomy" id="1397368"/>
    <lineage>
        <taxon>Bacteria</taxon>
        <taxon>Bacillati</taxon>
        <taxon>Actinomycetota</taxon>
        <taxon>Actinomycetes</taxon>
        <taxon>Pseudonocardiales</taxon>
        <taxon>Pseudonocardiaceae</taxon>
        <taxon>Pseudonocardia</taxon>
    </lineage>
</organism>
<name>A0A4Q7V4D8_PSEST</name>